<reference evidence="5 6" key="1">
    <citation type="submission" date="2019-03" db="EMBL/GenBank/DDBJ databases">
        <title>Genomic Encyclopedia of Type Strains, Phase IV (KMG-IV): sequencing the most valuable type-strain genomes for metagenomic binning, comparative biology and taxonomic classification.</title>
        <authorList>
            <person name="Goeker M."/>
        </authorList>
    </citation>
    <scope>NUCLEOTIDE SEQUENCE [LARGE SCALE GENOMIC DNA]</scope>
    <source>
        <strain evidence="5 6">DSM 24176</strain>
    </source>
</reference>
<dbReference type="InterPro" id="IPR059106">
    <property type="entry name" value="WHD_MalT"/>
</dbReference>
<evidence type="ECO:0000313" key="6">
    <source>
        <dbReference type="Proteomes" id="UP000294545"/>
    </source>
</evidence>
<dbReference type="GO" id="GO:0003677">
    <property type="term" value="F:DNA binding"/>
    <property type="evidence" value="ECO:0007669"/>
    <property type="project" value="UniProtKB-KW"/>
</dbReference>
<dbReference type="Gene3D" id="1.10.10.10">
    <property type="entry name" value="Winged helix-like DNA-binding domain superfamily/Winged helix DNA-binding domain"/>
    <property type="match status" value="1"/>
</dbReference>
<dbReference type="SMART" id="SM00421">
    <property type="entry name" value="HTH_LUXR"/>
    <property type="match status" value="1"/>
</dbReference>
<dbReference type="Proteomes" id="UP000294545">
    <property type="component" value="Unassembled WGS sequence"/>
</dbReference>
<dbReference type="PANTHER" id="PTHR44688">
    <property type="entry name" value="DNA-BINDING TRANSCRIPTIONAL ACTIVATOR DEVR_DOSR"/>
    <property type="match status" value="1"/>
</dbReference>
<dbReference type="SUPFAM" id="SSF48452">
    <property type="entry name" value="TPR-like"/>
    <property type="match status" value="1"/>
</dbReference>
<dbReference type="EMBL" id="SMGQ01000013">
    <property type="protein sequence ID" value="TCK92645.1"/>
    <property type="molecule type" value="Genomic_DNA"/>
</dbReference>
<dbReference type="InterPro" id="IPR011990">
    <property type="entry name" value="TPR-like_helical_dom_sf"/>
</dbReference>
<evidence type="ECO:0000259" key="4">
    <source>
        <dbReference type="PROSITE" id="PS50043"/>
    </source>
</evidence>
<dbReference type="InterPro" id="IPR036388">
    <property type="entry name" value="WH-like_DNA-bd_sf"/>
</dbReference>
<dbReference type="Gene3D" id="1.25.40.10">
    <property type="entry name" value="Tetratricopeptide repeat domain"/>
    <property type="match status" value="1"/>
</dbReference>
<proteinExistence type="predicted"/>
<dbReference type="Gene3D" id="3.40.50.300">
    <property type="entry name" value="P-loop containing nucleotide triphosphate hydrolases"/>
    <property type="match status" value="1"/>
</dbReference>
<gene>
    <name evidence="5" type="ORF">EDC19_1797</name>
</gene>
<dbReference type="InterPro" id="IPR016032">
    <property type="entry name" value="Sig_transdc_resp-reg_C-effctor"/>
</dbReference>
<dbReference type="SUPFAM" id="SSF46894">
    <property type="entry name" value="C-terminal effector domain of the bipartite response regulators"/>
    <property type="match status" value="1"/>
</dbReference>
<keyword evidence="3" id="KW-0804">Transcription</keyword>
<comment type="caution">
    <text evidence="5">The sequence shown here is derived from an EMBL/GenBank/DDBJ whole genome shotgun (WGS) entry which is preliminary data.</text>
</comment>
<dbReference type="Pfam" id="PF25873">
    <property type="entry name" value="WHD_MalT"/>
    <property type="match status" value="1"/>
</dbReference>
<name>A0A4R1MJM1_9FIRM</name>
<evidence type="ECO:0000313" key="5">
    <source>
        <dbReference type="EMBL" id="TCK92645.1"/>
    </source>
</evidence>
<dbReference type="Pfam" id="PF00196">
    <property type="entry name" value="GerE"/>
    <property type="match status" value="1"/>
</dbReference>
<dbReference type="PANTHER" id="PTHR44688:SF16">
    <property type="entry name" value="DNA-BINDING TRANSCRIPTIONAL ACTIVATOR DEVR_DOSR"/>
    <property type="match status" value="1"/>
</dbReference>
<accession>A0A4R1MJM1</accession>
<sequence>MYNRIKQDGKKREFGDHMNNPLVLVSTRFKMPQPRKNYIVRQELFSKLETMSDYQVTLIKSGAGTGKTTLLTSFIKEKKIEGIQWISLDKDCNNVFLFWNYVIEALGTYLESEKQGFVHLYKSNFQKSNIEQLLVTLINALHKQEDIYIVLDDFHYIKDDFLLQTIDFFLRNISDNVHLILLSRQEPELYLASLNMAGKLLVIDEQELKLSKPLSEEFLTRTLNLAIDQETQTLMNRLAEGWVGGLQLIATVVHMKKEKHINSLNLSNTLIADYVTKEIYESLNDEEKKLLVITSIVPYFNEAMCQWLIEGIDFRNLLERLLKKNIMIICMDEEKNIYRYHNLLREYLQTIFKGLSQGTQKYYHLKAADFFKALKTYDHCLDQCLLAEDYLTAMEIIVQSPTNMTLLSYGDNIPESFIIKNPDFAYQSFFYHYINMDFEKCQALYKVVEENTQEDSVFLPFQYLNVLTEKDLKLEKSHTLSVEQVDELKIKNTTKALILIKEASILHNQSQYNESLECIEKALSYTMNHKNPYILFYVASIKSQILEEMGELSKCEALYDDMEAIVSSNTYITMFNISFYAGNAGVQLKKMDLDKAKECLNKAKGYIVDKAPQTTLGYQYNLAEYKFLMQEEKEGLSIVEKLMTIPTFHNLIYMSSLLQYVFRINQFSGELVERFIEQYNALDEKDRPLESQLLYVNILFHNGQLEDAIKHIDEILKYCRMNKIKFVLVQGCLSKINMLSAQDANKREIMNLFREALYYSSEDKIRQPFYLEKEVVHNIINQYGVEITKGLNFKEQELYEAIVNRCQVKTKTILSNREIEVIKELAKGSKNKEIADTLCISLATVKSHTINIYSKLQVNNRTAAVREAEKLKLL</sequence>
<dbReference type="PRINTS" id="PR00038">
    <property type="entry name" value="HTHLUXR"/>
</dbReference>
<dbReference type="InterPro" id="IPR000792">
    <property type="entry name" value="Tscrpt_reg_LuxR_C"/>
</dbReference>
<feature type="domain" description="HTH luxR-type" evidence="4">
    <location>
        <begin position="807"/>
        <end position="872"/>
    </location>
</feature>
<dbReference type="CDD" id="cd06170">
    <property type="entry name" value="LuxR_C_like"/>
    <property type="match status" value="1"/>
</dbReference>
<protein>
    <submittedName>
        <fullName evidence="5">LuxR family maltose regulon positive regulatory protein</fullName>
    </submittedName>
</protein>
<keyword evidence="2" id="KW-0238">DNA-binding</keyword>
<dbReference type="AlphaFoldDB" id="A0A4R1MJM1"/>
<dbReference type="InterPro" id="IPR027417">
    <property type="entry name" value="P-loop_NTPase"/>
</dbReference>
<dbReference type="SUPFAM" id="SSF52540">
    <property type="entry name" value="P-loop containing nucleoside triphosphate hydrolases"/>
    <property type="match status" value="1"/>
</dbReference>
<evidence type="ECO:0000256" key="3">
    <source>
        <dbReference type="ARBA" id="ARBA00023163"/>
    </source>
</evidence>
<dbReference type="PROSITE" id="PS00622">
    <property type="entry name" value="HTH_LUXR_1"/>
    <property type="match status" value="1"/>
</dbReference>
<dbReference type="GO" id="GO:0006355">
    <property type="term" value="P:regulation of DNA-templated transcription"/>
    <property type="evidence" value="ECO:0007669"/>
    <property type="project" value="InterPro"/>
</dbReference>
<keyword evidence="6" id="KW-1185">Reference proteome</keyword>
<organism evidence="5 6">
    <name type="scientific">Natranaerovirga hydrolytica</name>
    <dbReference type="NCBI Taxonomy" id="680378"/>
    <lineage>
        <taxon>Bacteria</taxon>
        <taxon>Bacillati</taxon>
        <taxon>Bacillota</taxon>
        <taxon>Clostridia</taxon>
        <taxon>Lachnospirales</taxon>
        <taxon>Natranaerovirgaceae</taxon>
        <taxon>Natranaerovirga</taxon>
    </lineage>
</organism>
<evidence type="ECO:0000256" key="1">
    <source>
        <dbReference type="ARBA" id="ARBA00023015"/>
    </source>
</evidence>
<dbReference type="PROSITE" id="PS50043">
    <property type="entry name" value="HTH_LUXR_2"/>
    <property type="match status" value="1"/>
</dbReference>
<evidence type="ECO:0000256" key="2">
    <source>
        <dbReference type="ARBA" id="ARBA00023125"/>
    </source>
</evidence>
<keyword evidence="1" id="KW-0805">Transcription regulation</keyword>